<protein>
    <recommendedName>
        <fullName evidence="1">4-fold beta flower domain-containing protein</fullName>
    </recommendedName>
</protein>
<organism evidence="2 3">
    <name type="scientific">Xanthocytophaga agilis</name>
    <dbReference type="NCBI Taxonomy" id="3048010"/>
    <lineage>
        <taxon>Bacteria</taxon>
        <taxon>Pseudomonadati</taxon>
        <taxon>Bacteroidota</taxon>
        <taxon>Cytophagia</taxon>
        <taxon>Cytophagales</taxon>
        <taxon>Rhodocytophagaceae</taxon>
        <taxon>Xanthocytophaga</taxon>
    </lineage>
</organism>
<dbReference type="InterPro" id="IPR048911">
    <property type="entry name" value="Bflower"/>
</dbReference>
<accession>A0AAE3R5Z9</accession>
<dbReference type="Pfam" id="PF21784">
    <property type="entry name" value="Bflower"/>
    <property type="match status" value="1"/>
</dbReference>
<feature type="domain" description="4-fold beta flower" evidence="1">
    <location>
        <begin position="4"/>
        <end position="115"/>
    </location>
</feature>
<evidence type="ECO:0000313" key="3">
    <source>
        <dbReference type="Proteomes" id="UP001232063"/>
    </source>
</evidence>
<keyword evidence="3" id="KW-1185">Reference proteome</keyword>
<evidence type="ECO:0000313" key="2">
    <source>
        <dbReference type="EMBL" id="MDJ1502045.1"/>
    </source>
</evidence>
<name>A0AAE3R5Z9_9BACT</name>
<dbReference type="Proteomes" id="UP001232063">
    <property type="component" value="Unassembled WGS sequence"/>
</dbReference>
<dbReference type="RefSeq" id="WP_314511851.1">
    <property type="nucleotide sequence ID" value="NZ_JASJOU010000004.1"/>
</dbReference>
<proteinExistence type="predicted"/>
<evidence type="ECO:0000259" key="1">
    <source>
        <dbReference type="Pfam" id="PF21784"/>
    </source>
</evidence>
<dbReference type="AlphaFoldDB" id="A0AAE3R5Z9"/>
<gene>
    <name evidence="2" type="ORF">QNI22_15370</name>
</gene>
<comment type="caution">
    <text evidence="2">The sequence shown here is derived from an EMBL/GenBank/DDBJ whole genome shotgun (WGS) entry which is preliminary data.</text>
</comment>
<sequence>METTLYDKNGRPVAYISSENDNAIYIWDGHAVCYIEEDKIYGWKGKHIGWFVDNIIYDTQGYRVGFTLETCPSMPYVEPVKYVKYVQYVKYVKYVSSVRPIFSLGFSDLGLKEFLEQDKV</sequence>
<reference evidence="2" key="1">
    <citation type="submission" date="2023-05" db="EMBL/GenBank/DDBJ databases">
        <authorList>
            <person name="Zhang X."/>
        </authorList>
    </citation>
    <scope>NUCLEOTIDE SEQUENCE</scope>
    <source>
        <strain evidence="2">BD1B2-1</strain>
    </source>
</reference>
<dbReference type="EMBL" id="JASJOU010000004">
    <property type="protein sequence ID" value="MDJ1502045.1"/>
    <property type="molecule type" value="Genomic_DNA"/>
</dbReference>